<dbReference type="PANTHER" id="PTHR47784">
    <property type="entry name" value="STEROL UPTAKE CONTROL PROTEIN 2"/>
    <property type="match status" value="1"/>
</dbReference>
<dbReference type="PANTHER" id="PTHR47784:SF5">
    <property type="entry name" value="STEROL UPTAKE CONTROL PROTEIN 2"/>
    <property type="match status" value="1"/>
</dbReference>
<organism evidence="3 4">
    <name type="scientific">Polychaeton citri CBS 116435</name>
    <dbReference type="NCBI Taxonomy" id="1314669"/>
    <lineage>
        <taxon>Eukaryota</taxon>
        <taxon>Fungi</taxon>
        <taxon>Dikarya</taxon>
        <taxon>Ascomycota</taxon>
        <taxon>Pezizomycotina</taxon>
        <taxon>Dothideomycetes</taxon>
        <taxon>Dothideomycetidae</taxon>
        <taxon>Capnodiales</taxon>
        <taxon>Capnodiaceae</taxon>
        <taxon>Polychaeton</taxon>
    </lineage>
</organism>
<dbReference type="GO" id="GO:0001228">
    <property type="term" value="F:DNA-binding transcription activator activity, RNA polymerase II-specific"/>
    <property type="evidence" value="ECO:0007669"/>
    <property type="project" value="TreeGrafter"/>
</dbReference>
<name>A0A9P4Q8H4_9PEZI</name>
<dbReference type="OrthoDB" id="416217at2759"/>
<dbReference type="EMBL" id="MU003805">
    <property type="protein sequence ID" value="KAF2719977.1"/>
    <property type="molecule type" value="Genomic_DNA"/>
</dbReference>
<dbReference type="GO" id="GO:0008270">
    <property type="term" value="F:zinc ion binding"/>
    <property type="evidence" value="ECO:0007669"/>
    <property type="project" value="InterPro"/>
</dbReference>
<protein>
    <recommendedName>
        <fullName evidence="2">Zn(2)-C6 fungal-type domain-containing protein</fullName>
    </recommendedName>
</protein>
<dbReference type="Pfam" id="PF00172">
    <property type="entry name" value="Zn_clus"/>
    <property type="match status" value="1"/>
</dbReference>
<dbReference type="SMART" id="SM00066">
    <property type="entry name" value="GAL4"/>
    <property type="match status" value="1"/>
</dbReference>
<evidence type="ECO:0000313" key="4">
    <source>
        <dbReference type="Proteomes" id="UP000799441"/>
    </source>
</evidence>
<dbReference type="AlphaFoldDB" id="A0A9P4Q8H4"/>
<dbReference type="InterPro" id="IPR036864">
    <property type="entry name" value="Zn2-C6_fun-type_DNA-bd_sf"/>
</dbReference>
<dbReference type="SUPFAM" id="SSF57701">
    <property type="entry name" value="Zn2/Cys6 DNA-binding domain"/>
    <property type="match status" value="1"/>
</dbReference>
<dbReference type="InterPro" id="IPR053157">
    <property type="entry name" value="Sterol_Uptake_Regulator"/>
</dbReference>
<comment type="caution">
    <text evidence="3">The sequence shown here is derived from an EMBL/GenBank/DDBJ whole genome shotgun (WGS) entry which is preliminary data.</text>
</comment>
<evidence type="ECO:0000256" key="1">
    <source>
        <dbReference type="ARBA" id="ARBA00023242"/>
    </source>
</evidence>
<keyword evidence="1" id="KW-0539">Nucleus</keyword>
<proteinExistence type="predicted"/>
<evidence type="ECO:0000313" key="3">
    <source>
        <dbReference type="EMBL" id="KAF2719977.1"/>
    </source>
</evidence>
<keyword evidence="4" id="KW-1185">Reference proteome</keyword>
<sequence>MKRRAHAKSRNGCLQCKARRVKCNEAKPRCHFCAIRGDPCSYAPVSSSVPLWATHNLPPQERPQVSAASQSIELELMFHFGHDMVQDFVTGEGTSEDMRRLLMPPELLRFPYLVDAVFAMSSTHLACIKPAEANKYLEIATRYQNAGLSSFNEALRNPTPESCFAMFWFSVLIGMISLASSRVPGTDRVACVETLSQISKLWRGSESLMNLSRDLLDPESYRRLFESSDSKPQTPNDNSEGELIWAARETEKVLASPNPGSTYVNDVSTYIENQEIPLQAVRQLIEIMGSPTSPLSWSVTISEDFISLLRASNEDARTIVIVYGTILHHYYHEKWWCRYFGRDLVAELTVGFHRQPATAYNEIIAWARRKVGLDG</sequence>
<accession>A0A9P4Q8H4</accession>
<dbReference type="PROSITE" id="PS50048">
    <property type="entry name" value="ZN2_CY6_FUNGAL_2"/>
    <property type="match status" value="1"/>
</dbReference>
<feature type="domain" description="Zn(2)-C6 fungal-type" evidence="2">
    <location>
        <begin position="12"/>
        <end position="42"/>
    </location>
</feature>
<evidence type="ECO:0000259" key="2">
    <source>
        <dbReference type="PROSITE" id="PS50048"/>
    </source>
</evidence>
<reference evidence="3" key="1">
    <citation type="journal article" date="2020" name="Stud. Mycol.">
        <title>101 Dothideomycetes genomes: a test case for predicting lifestyles and emergence of pathogens.</title>
        <authorList>
            <person name="Haridas S."/>
            <person name="Albert R."/>
            <person name="Binder M."/>
            <person name="Bloem J."/>
            <person name="Labutti K."/>
            <person name="Salamov A."/>
            <person name="Andreopoulos B."/>
            <person name="Baker S."/>
            <person name="Barry K."/>
            <person name="Bills G."/>
            <person name="Bluhm B."/>
            <person name="Cannon C."/>
            <person name="Castanera R."/>
            <person name="Culley D."/>
            <person name="Daum C."/>
            <person name="Ezra D."/>
            <person name="Gonzalez J."/>
            <person name="Henrissat B."/>
            <person name="Kuo A."/>
            <person name="Liang C."/>
            <person name="Lipzen A."/>
            <person name="Lutzoni F."/>
            <person name="Magnuson J."/>
            <person name="Mondo S."/>
            <person name="Nolan M."/>
            <person name="Ohm R."/>
            <person name="Pangilinan J."/>
            <person name="Park H.-J."/>
            <person name="Ramirez L."/>
            <person name="Alfaro M."/>
            <person name="Sun H."/>
            <person name="Tritt A."/>
            <person name="Yoshinaga Y."/>
            <person name="Zwiers L.-H."/>
            <person name="Turgeon B."/>
            <person name="Goodwin S."/>
            <person name="Spatafora J."/>
            <person name="Crous P."/>
            <person name="Grigoriev I."/>
        </authorList>
    </citation>
    <scope>NUCLEOTIDE SEQUENCE</scope>
    <source>
        <strain evidence="3">CBS 116435</strain>
    </source>
</reference>
<dbReference type="PROSITE" id="PS00463">
    <property type="entry name" value="ZN2_CY6_FUNGAL_1"/>
    <property type="match status" value="1"/>
</dbReference>
<dbReference type="InterPro" id="IPR001138">
    <property type="entry name" value="Zn2Cys6_DnaBD"/>
</dbReference>
<gene>
    <name evidence="3" type="ORF">K431DRAFT_286293</name>
</gene>
<dbReference type="CDD" id="cd00067">
    <property type="entry name" value="GAL4"/>
    <property type="match status" value="1"/>
</dbReference>
<dbReference type="Proteomes" id="UP000799441">
    <property type="component" value="Unassembled WGS sequence"/>
</dbReference>
<dbReference type="Gene3D" id="4.10.240.10">
    <property type="entry name" value="Zn(2)-C6 fungal-type DNA-binding domain"/>
    <property type="match status" value="1"/>
</dbReference>